<feature type="region of interest" description="Disordered" evidence="1">
    <location>
        <begin position="470"/>
        <end position="496"/>
    </location>
</feature>
<gene>
    <name evidence="3" type="ORF">ABZ931_01890</name>
</gene>
<keyword evidence="4" id="KW-1185">Reference proteome</keyword>
<feature type="compositionally biased region" description="Gly residues" evidence="1">
    <location>
        <begin position="174"/>
        <end position="185"/>
    </location>
</feature>
<feature type="compositionally biased region" description="Gly residues" evidence="1">
    <location>
        <begin position="408"/>
        <end position="429"/>
    </location>
</feature>
<organism evidence="3 4">
    <name type="scientific">Streptomyces neyagawaensis</name>
    <dbReference type="NCBI Taxonomy" id="42238"/>
    <lineage>
        <taxon>Bacteria</taxon>
        <taxon>Bacillati</taxon>
        <taxon>Actinomycetota</taxon>
        <taxon>Actinomycetes</taxon>
        <taxon>Kitasatosporales</taxon>
        <taxon>Streptomycetaceae</taxon>
        <taxon>Streptomyces</taxon>
    </lineage>
</organism>
<feature type="compositionally biased region" description="Low complexity" evidence="1">
    <location>
        <begin position="473"/>
        <end position="483"/>
    </location>
</feature>
<dbReference type="EMBL" id="JBEYXT010000004">
    <property type="protein sequence ID" value="MEU6799766.1"/>
    <property type="molecule type" value="Genomic_DNA"/>
</dbReference>
<name>A0ABV3ARG1_9ACTN</name>
<evidence type="ECO:0000256" key="2">
    <source>
        <dbReference type="SAM" id="Phobius"/>
    </source>
</evidence>
<keyword evidence="2" id="KW-1133">Transmembrane helix</keyword>
<dbReference type="Proteomes" id="UP001551189">
    <property type="component" value="Unassembled WGS sequence"/>
</dbReference>
<feature type="region of interest" description="Disordered" evidence="1">
    <location>
        <begin position="145"/>
        <end position="188"/>
    </location>
</feature>
<proteinExistence type="predicted"/>
<comment type="caution">
    <text evidence="3">The sequence shown here is derived from an EMBL/GenBank/DDBJ whole genome shotgun (WGS) entry which is preliminary data.</text>
</comment>
<evidence type="ECO:0000313" key="3">
    <source>
        <dbReference type="EMBL" id="MEU6799766.1"/>
    </source>
</evidence>
<reference evidence="3 4" key="1">
    <citation type="submission" date="2024-06" db="EMBL/GenBank/DDBJ databases">
        <title>The Natural Products Discovery Center: Release of the First 8490 Sequenced Strains for Exploring Actinobacteria Biosynthetic Diversity.</title>
        <authorList>
            <person name="Kalkreuter E."/>
            <person name="Kautsar S.A."/>
            <person name="Yang D."/>
            <person name="Bader C.D."/>
            <person name="Teijaro C.N."/>
            <person name="Fluegel L."/>
            <person name="Davis C.M."/>
            <person name="Simpson J.R."/>
            <person name="Lauterbach L."/>
            <person name="Steele A.D."/>
            <person name="Gui C."/>
            <person name="Meng S."/>
            <person name="Li G."/>
            <person name="Viehrig K."/>
            <person name="Ye F."/>
            <person name="Su P."/>
            <person name="Kiefer A.F."/>
            <person name="Nichols A."/>
            <person name="Cepeda A.J."/>
            <person name="Yan W."/>
            <person name="Fan B."/>
            <person name="Jiang Y."/>
            <person name="Adhikari A."/>
            <person name="Zheng C.-J."/>
            <person name="Schuster L."/>
            <person name="Cowan T.M."/>
            <person name="Smanski M.J."/>
            <person name="Chevrette M.G."/>
            <person name="De Carvalho L.P.S."/>
            <person name="Shen B."/>
        </authorList>
    </citation>
    <scope>NUCLEOTIDE SEQUENCE [LARGE SCALE GENOMIC DNA]</scope>
    <source>
        <strain evidence="3 4">NPDC046851</strain>
    </source>
</reference>
<evidence type="ECO:0000313" key="4">
    <source>
        <dbReference type="Proteomes" id="UP001551189"/>
    </source>
</evidence>
<feature type="region of interest" description="Disordered" evidence="1">
    <location>
        <begin position="204"/>
        <end position="240"/>
    </location>
</feature>
<keyword evidence="2" id="KW-0472">Membrane</keyword>
<keyword evidence="2" id="KW-0812">Transmembrane</keyword>
<dbReference type="RefSeq" id="WP_359689978.1">
    <property type="nucleotide sequence ID" value="NZ_JBEYXT010000004.1"/>
</dbReference>
<feature type="compositionally biased region" description="Basic residues" evidence="1">
    <location>
        <begin position="484"/>
        <end position="496"/>
    </location>
</feature>
<evidence type="ECO:0000256" key="1">
    <source>
        <dbReference type="SAM" id="MobiDB-lite"/>
    </source>
</evidence>
<feature type="transmembrane region" description="Helical" evidence="2">
    <location>
        <begin position="439"/>
        <end position="465"/>
    </location>
</feature>
<feature type="compositionally biased region" description="Low complexity" evidence="1">
    <location>
        <begin position="147"/>
        <end position="173"/>
    </location>
</feature>
<feature type="region of interest" description="Disordered" evidence="1">
    <location>
        <begin position="396"/>
        <end position="433"/>
    </location>
</feature>
<protein>
    <submittedName>
        <fullName evidence="3">Uncharacterized protein</fullName>
    </submittedName>
</protein>
<sequence>MTTAQPAPALAADEPTPYSYAEDATNVDGSTGTTQAVRLTPGRTYRSVIGPGEKLYFRLDLDAVANAYVSGTAVPAAGASVASSDGLRVSIEDVDAHRCSYGNARFGPTRSAHPVTAWASREIGTDEYMCQAAGAYYLVVERVGPRTSSGTSSGQSSDQSSGGSSGVPGASGTSSGGSSGSGGRESGQEWGLELGYAWEPAVKKGGSTAAPETWNSASPEPLRGDPERRRGGSGFASAGPLAQGIWQDEAGIKAGETRYYKVPVDWGQQLHATAELGSTTGGEGYVGNALVMSLYNPARGLVDDALVNYGGEQRSATLDPLPPVAYDNRYSLDGEVSGMRFAGWYYLAVHLGSAVAERFGEKPIGLTLRIRVSGRAESGPGYLGPAEPRGAFEVTDQDREAAETGTGDTLGGDGETGSSGGEESAGGADGSTISEGRRLAMTAVAAGGIGTGSLLVLTLVLWMLVARRRAAAERPAAPSSGGRASRRGRHGSSRGR</sequence>
<accession>A0ABV3ARG1</accession>